<evidence type="ECO:0000313" key="3">
    <source>
        <dbReference type="EMBL" id="KAG4418046.1"/>
    </source>
</evidence>
<accession>A0A8H7W575</accession>
<proteinExistence type="predicted"/>
<feature type="compositionally biased region" description="Polar residues" evidence="1">
    <location>
        <begin position="1"/>
        <end position="10"/>
    </location>
</feature>
<dbReference type="InterPro" id="IPR015797">
    <property type="entry name" value="NUDIX_hydrolase-like_dom_sf"/>
</dbReference>
<protein>
    <recommendedName>
        <fullName evidence="2">Nudix hydrolase domain-containing protein</fullName>
    </recommendedName>
</protein>
<dbReference type="PROSITE" id="PS51462">
    <property type="entry name" value="NUDIX"/>
    <property type="match status" value="1"/>
</dbReference>
<sequence length="334" mass="36184">MAQQEQQNGGLTLDPNLRPPTSPPPAKSPIPLCHTWVPPVFQDNDHNRDPKITYEDRIAVRAVLHHPVSQDIALIYHSSGTFWSLPGSRIHGGEKRYAALARISMEETGCDIDPDIGRPFLRVDGWTKDWGVYIHEISYCYSVKVKGSIVEGEAGKRYFQPVWAPPQSVKNTIAAHANRCTSPWGRFSLFRDLNIMTYYTWSTGQDSLVQLAGIYVPNTETAVATGESAIKSVGVDGQERGTIFATGDSVVKSAVVDGQKGRTTVAAGDSGVKNTKVDEQNGRTTVGKGKSVVKSAKMDGQKGRTTVAKGESAVKAAKVDGQKGETIVASPEVY</sequence>
<feature type="domain" description="Nudix hydrolase" evidence="2">
    <location>
        <begin position="55"/>
        <end position="187"/>
    </location>
</feature>
<dbReference type="Gene3D" id="3.90.79.10">
    <property type="entry name" value="Nucleoside Triphosphate Pyrophosphohydrolase"/>
    <property type="match status" value="1"/>
</dbReference>
<dbReference type="EMBL" id="JAFJYH010000138">
    <property type="protein sequence ID" value="KAG4418046.1"/>
    <property type="molecule type" value="Genomic_DNA"/>
</dbReference>
<gene>
    <name evidence="3" type="ORF">IFR04_008783</name>
</gene>
<dbReference type="InterPro" id="IPR000086">
    <property type="entry name" value="NUDIX_hydrolase_dom"/>
</dbReference>
<reference evidence="3" key="1">
    <citation type="submission" date="2021-02" db="EMBL/GenBank/DDBJ databases">
        <title>Genome sequence Cadophora malorum strain M34.</title>
        <authorList>
            <person name="Stefanovic E."/>
            <person name="Vu D."/>
            <person name="Scully C."/>
            <person name="Dijksterhuis J."/>
            <person name="Roader J."/>
            <person name="Houbraken J."/>
        </authorList>
    </citation>
    <scope>NUCLEOTIDE SEQUENCE</scope>
    <source>
        <strain evidence="3">M34</strain>
    </source>
</reference>
<dbReference type="Pfam" id="PF00293">
    <property type="entry name" value="NUDIX"/>
    <property type="match status" value="1"/>
</dbReference>
<name>A0A8H7W575_9HELO</name>
<organism evidence="3 4">
    <name type="scientific">Cadophora malorum</name>
    <dbReference type="NCBI Taxonomy" id="108018"/>
    <lineage>
        <taxon>Eukaryota</taxon>
        <taxon>Fungi</taxon>
        <taxon>Dikarya</taxon>
        <taxon>Ascomycota</taxon>
        <taxon>Pezizomycotina</taxon>
        <taxon>Leotiomycetes</taxon>
        <taxon>Helotiales</taxon>
        <taxon>Ploettnerulaceae</taxon>
        <taxon>Cadophora</taxon>
    </lineage>
</organism>
<feature type="region of interest" description="Disordered" evidence="1">
    <location>
        <begin position="1"/>
        <end position="29"/>
    </location>
</feature>
<dbReference type="SUPFAM" id="SSF55811">
    <property type="entry name" value="Nudix"/>
    <property type="match status" value="1"/>
</dbReference>
<dbReference type="Proteomes" id="UP000664132">
    <property type="component" value="Unassembled WGS sequence"/>
</dbReference>
<dbReference type="AlphaFoldDB" id="A0A8H7W575"/>
<evidence type="ECO:0000256" key="1">
    <source>
        <dbReference type="SAM" id="MobiDB-lite"/>
    </source>
</evidence>
<comment type="caution">
    <text evidence="3">The sequence shown here is derived from an EMBL/GenBank/DDBJ whole genome shotgun (WGS) entry which is preliminary data.</text>
</comment>
<feature type="compositionally biased region" description="Pro residues" evidence="1">
    <location>
        <begin position="17"/>
        <end position="28"/>
    </location>
</feature>
<evidence type="ECO:0000313" key="4">
    <source>
        <dbReference type="Proteomes" id="UP000664132"/>
    </source>
</evidence>
<evidence type="ECO:0000259" key="2">
    <source>
        <dbReference type="PROSITE" id="PS51462"/>
    </source>
</evidence>
<keyword evidence="4" id="KW-1185">Reference proteome</keyword>
<dbReference type="OrthoDB" id="2011998at2759"/>